<keyword evidence="1" id="KW-0732">Signal</keyword>
<dbReference type="EMBL" id="QGMF01000087">
    <property type="protein sequence ID" value="TVY19792.1"/>
    <property type="molecule type" value="Genomic_DNA"/>
</dbReference>
<dbReference type="Proteomes" id="UP000469559">
    <property type="component" value="Unassembled WGS sequence"/>
</dbReference>
<proteinExistence type="predicted"/>
<evidence type="ECO:0008006" key="4">
    <source>
        <dbReference type="Google" id="ProtNLM"/>
    </source>
</evidence>
<evidence type="ECO:0000313" key="2">
    <source>
        <dbReference type="EMBL" id="TVY19792.1"/>
    </source>
</evidence>
<accession>A0A8T9BNY3</accession>
<evidence type="ECO:0000256" key="1">
    <source>
        <dbReference type="SAM" id="SignalP"/>
    </source>
</evidence>
<name>A0A8T9BNY3_9HELO</name>
<organism evidence="2 3">
    <name type="scientific">Lachnellula arida</name>
    <dbReference type="NCBI Taxonomy" id="1316785"/>
    <lineage>
        <taxon>Eukaryota</taxon>
        <taxon>Fungi</taxon>
        <taxon>Dikarya</taxon>
        <taxon>Ascomycota</taxon>
        <taxon>Pezizomycotina</taxon>
        <taxon>Leotiomycetes</taxon>
        <taxon>Helotiales</taxon>
        <taxon>Lachnaceae</taxon>
        <taxon>Lachnellula</taxon>
    </lineage>
</organism>
<feature type="signal peptide" evidence="1">
    <location>
        <begin position="1"/>
        <end position="21"/>
    </location>
</feature>
<feature type="chain" id="PRO_5035861663" description="Secreted protein" evidence="1">
    <location>
        <begin position="22"/>
        <end position="142"/>
    </location>
</feature>
<evidence type="ECO:0000313" key="3">
    <source>
        <dbReference type="Proteomes" id="UP000469559"/>
    </source>
</evidence>
<keyword evidence="3" id="KW-1185">Reference proteome</keyword>
<gene>
    <name evidence="2" type="ORF">LARI1_G002974</name>
</gene>
<dbReference type="OrthoDB" id="3547328at2759"/>
<reference evidence="2 3" key="1">
    <citation type="submission" date="2018-05" db="EMBL/GenBank/DDBJ databases">
        <title>Whole genome sequencing for identification of molecular markers to develop diagnostic detection tools for the regulated plant pathogen Lachnellula willkommii.</title>
        <authorList>
            <person name="Giroux E."/>
            <person name="Bilodeau G."/>
        </authorList>
    </citation>
    <scope>NUCLEOTIDE SEQUENCE [LARGE SCALE GENOMIC DNA]</scope>
    <source>
        <strain evidence="2 3">CBS 203.66</strain>
    </source>
</reference>
<protein>
    <recommendedName>
        <fullName evidence="4">Secreted protein</fullName>
    </recommendedName>
</protein>
<comment type="caution">
    <text evidence="2">The sequence shown here is derived from an EMBL/GenBank/DDBJ whole genome shotgun (WGS) entry which is preliminary data.</text>
</comment>
<sequence length="142" mass="14530">MQFTASTLLLAGATFLSTASAAGVFAINGTAQPGSHVTLTVLNGNVGDNPTCNGTAAIGDLPASGNITCNALYALSFIWDTQNDGISATYSTPSAAPFTYSVPPTSNDGTTYVFGFEDDFADAEASKQFTANPPKSAVEFRA</sequence>
<dbReference type="AlphaFoldDB" id="A0A8T9BNY3"/>